<evidence type="ECO:0000313" key="1">
    <source>
        <dbReference type="EMBL" id="TCI12579.1"/>
    </source>
</evidence>
<protein>
    <submittedName>
        <fullName evidence="1">Uncharacterized protein</fullName>
    </submittedName>
</protein>
<comment type="caution">
    <text evidence="1">The sequence shown here is derived from an EMBL/GenBank/DDBJ whole genome shotgun (WGS) entry which is preliminary data.</text>
</comment>
<sequence length="446" mass="48664">MRRSERWMVGLGLAMGVVSGGLAQDANDLTPSRARALFDEAKQQCDADGGKLWGRSLCGPMMIVEPATRRVSANAPDRYNALVEEHGVFIGRLPEGETIANTSVEWSGVKWVQVQWPMPTDAVQQRVLMAHESFHRVQAELGLEAKGEQSNGHLDELQGRYLLQLEWRALAAALKANDDATIRAHARDALMFRDRRYATFPQARAAERSLERNEGLAEYTGIMIGGSDPSERTALALHDLSSHVADPSFVRSFAYATGPAYGLLLDRYAPDWRVQIREQADETPASLLAMALKVSASATQADAQLAVRAKAYDGATLLAGETKRAAERERELATYRNKFVQSPILVLPLSNPRVMFDPRNLVAMGAAGTVYPSAKFVADWGSLEVRDGALLAGDWSKVQVPRALAAPGQHGTIGDKGWTLVLADGWQIVPGERDGDVTVKRVAQTP</sequence>
<gene>
    <name evidence="1" type="ORF">EZM97_04310</name>
</gene>
<keyword evidence="2" id="KW-1185">Reference proteome</keyword>
<dbReference type="Proteomes" id="UP000291822">
    <property type="component" value="Unassembled WGS sequence"/>
</dbReference>
<name>A0A4R0YYU7_9GAMM</name>
<dbReference type="AlphaFoldDB" id="A0A4R0YYU7"/>
<evidence type="ECO:0000313" key="2">
    <source>
        <dbReference type="Proteomes" id="UP000291822"/>
    </source>
</evidence>
<dbReference type="EMBL" id="SJTG01000001">
    <property type="protein sequence ID" value="TCI12579.1"/>
    <property type="molecule type" value="Genomic_DNA"/>
</dbReference>
<accession>A0A4R0YYU7</accession>
<proteinExistence type="predicted"/>
<organism evidence="1 2">
    <name type="scientific">Dyella soli</name>
    <dbReference type="NCBI Taxonomy" id="522319"/>
    <lineage>
        <taxon>Bacteria</taxon>
        <taxon>Pseudomonadati</taxon>
        <taxon>Pseudomonadota</taxon>
        <taxon>Gammaproteobacteria</taxon>
        <taxon>Lysobacterales</taxon>
        <taxon>Rhodanobacteraceae</taxon>
        <taxon>Dyella</taxon>
    </lineage>
</organism>
<reference evidence="1 2" key="1">
    <citation type="submission" date="2019-02" db="EMBL/GenBank/DDBJ databases">
        <title>Dyella amyloliquefaciens sp. nov., isolated from forest soil.</title>
        <authorList>
            <person name="Gao Z.-H."/>
            <person name="Qiu L.-H."/>
        </authorList>
    </citation>
    <scope>NUCLEOTIDE SEQUENCE [LARGE SCALE GENOMIC DNA]</scope>
    <source>
        <strain evidence="1 2">KACC 12747</strain>
    </source>
</reference>
<dbReference type="RefSeq" id="WP_131150643.1">
    <property type="nucleotide sequence ID" value="NZ_SJTG01000001.1"/>
</dbReference>